<evidence type="ECO:0000313" key="3">
    <source>
        <dbReference type="Proteomes" id="UP000702544"/>
    </source>
</evidence>
<dbReference type="AlphaFoldDB" id="A0AAE4ZAA7"/>
<dbReference type="InterPro" id="IPR036465">
    <property type="entry name" value="vWFA_dom_sf"/>
</dbReference>
<dbReference type="InterPro" id="IPR002881">
    <property type="entry name" value="DUF58"/>
</dbReference>
<dbReference type="PANTHER" id="PTHR33608:SF7">
    <property type="entry name" value="DUF58 DOMAIN-CONTAINING PROTEIN"/>
    <property type="match status" value="1"/>
</dbReference>
<protein>
    <submittedName>
        <fullName evidence="2">DUF58 domain-containing protein</fullName>
    </submittedName>
</protein>
<organism evidence="2 3">
    <name type="scientific">Candidatus Kutchimonas denitrificans</name>
    <dbReference type="NCBI Taxonomy" id="3056748"/>
    <lineage>
        <taxon>Bacteria</taxon>
        <taxon>Pseudomonadati</taxon>
        <taxon>Gemmatimonadota</taxon>
        <taxon>Gemmatimonadia</taxon>
        <taxon>Candidatus Palauibacterales</taxon>
        <taxon>Candidatus Palauibacteraceae</taxon>
        <taxon>Candidatus Kutchimonas</taxon>
    </lineage>
</organism>
<dbReference type="PANTHER" id="PTHR33608">
    <property type="entry name" value="BLL2464 PROTEIN"/>
    <property type="match status" value="1"/>
</dbReference>
<dbReference type="Proteomes" id="UP000702544">
    <property type="component" value="Unassembled WGS sequence"/>
</dbReference>
<dbReference type="Pfam" id="PF01882">
    <property type="entry name" value="DUF58"/>
    <property type="match status" value="1"/>
</dbReference>
<sequence length="306" mass="33813">MPLDADRGQDRPDLLDPSELDALGGLEIIARAVVRGFISGLHASPARGFSVEFAEHRAYRPGDDLRFVDWKMYGRSDRFYLKQYEEETNLAAHICVDVSASMDWRSRPGLLTKLEYARRVAASLGLLLIRQGDLAGLICFAERVASSLPPRGTVAGWSELVRLLVEQPPGHLSAAAVALEDLAARKRRRGMVILVSDLLVEERATRRALRKLAHQGHEVLVFHLFDPGELELPGVGDALFVDPETGDELPASSAELRTDYREAVASAIDKWRRACGARGMDYHPITTDQPLGLCLGEYLHARARLG</sequence>
<gene>
    <name evidence="2" type="ORF">GWO12_10740</name>
</gene>
<name>A0AAE4ZAA7_9BACT</name>
<accession>A0AAE4ZAA7</accession>
<evidence type="ECO:0000313" key="2">
    <source>
        <dbReference type="EMBL" id="NIR75567.1"/>
    </source>
</evidence>
<evidence type="ECO:0000259" key="1">
    <source>
        <dbReference type="Pfam" id="PF01882"/>
    </source>
</evidence>
<dbReference type="EMBL" id="JAACAK010000083">
    <property type="protein sequence ID" value="NIR75567.1"/>
    <property type="molecule type" value="Genomic_DNA"/>
</dbReference>
<proteinExistence type="predicted"/>
<reference evidence="2 3" key="1">
    <citation type="submission" date="2020-01" db="EMBL/GenBank/DDBJ databases">
        <title>Genomes assembled from Gulf of Kutch pelagic sediment metagenomes.</title>
        <authorList>
            <person name="Chandrashekar M."/>
            <person name="Mahajan M.S."/>
            <person name="Dave K.J."/>
            <person name="Vatsa P."/>
            <person name="Nathani N.M."/>
        </authorList>
    </citation>
    <scope>NUCLEOTIDE SEQUENCE [LARGE SCALE GENOMIC DNA]</scope>
    <source>
        <strain evidence="2">KS3-K002</strain>
    </source>
</reference>
<dbReference type="SUPFAM" id="SSF53300">
    <property type="entry name" value="vWA-like"/>
    <property type="match status" value="1"/>
</dbReference>
<dbReference type="Gene3D" id="3.40.50.410">
    <property type="entry name" value="von Willebrand factor, type A domain"/>
    <property type="match status" value="1"/>
</dbReference>
<feature type="domain" description="DUF58" evidence="1">
    <location>
        <begin position="55"/>
        <end position="265"/>
    </location>
</feature>
<comment type="caution">
    <text evidence="2">The sequence shown here is derived from an EMBL/GenBank/DDBJ whole genome shotgun (WGS) entry which is preliminary data.</text>
</comment>